<keyword evidence="7" id="KW-1185">Reference proteome</keyword>
<organism evidence="6 7">
    <name type="scientific">Sulfobacillus thermotolerans</name>
    <dbReference type="NCBI Taxonomy" id="338644"/>
    <lineage>
        <taxon>Bacteria</taxon>
        <taxon>Bacillati</taxon>
        <taxon>Bacillota</taxon>
        <taxon>Clostridia</taxon>
        <taxon>Eubacteriales</taxon>
        <taxon>Clostridiales Family XVII. Incertae Sedis</taxon>
        <taxon>Sulfobacillus</taxon>
    </lineage>
</organism>
<dbReference type="InterPro" id="IPR020622">
    <property type="entry name" value="Ala_racemase_pyridoxalP-BS"/>
</dbReference>
<dbReference type="InterPro" id="IPR001608">
    <property type="entry name" value="Ala_racemase_N"/>
</dbReference>
<gene>
    <name evidence="6" type="ORF">BXT84_08495</name>
</gene>
<comment type="similarity">
    <text evidence="4">Belongs to the alanine racemase family.</text>
</comment>
<dbReference type="SUPFAM" id="SSF51419">
    <property type="entry name" value="PLP-binding barrel"/>
    <property type="match status" value="1"/>
</dbReference>
<comment type="catalytic activity">
    <reaction evidence="4">
        <text>L-alanine = D-alanine</text>
        <dbReference type="Rhea" id="RHEA:20249"/>
        <dbReference type="ChEBI" id="CHEBI:57416"/>
        <dbReference type="ChEBI" id="CHEBI:57972"/>
        <dbReference type="EC" id="5.1.1.1"/>
    </reaction>
</comment>
<evidence type="ECO:0000256" key="3">
    <source>
        <dbReference type="ARBA" id="ARBA00023235"/>
    </source>
</evidence>
<feature type="binding site" evidence="4">
    <location>
        <position position="133"/>
    </location>
    <ligand>
        <name>substrate</name>
    </ligand>
</feature>
<feature type="binding site" evidence="4">
    <location>
        <position position="308"/>
    </location>
    <ligand>
        <name>substrate</name>
    </ligand>
</feature>
<feature type="active site" description="Proton acceptor; specific for D-alanine" evidence="4">
    <location>
        <position position="35"/>
    </location>
</feature>
<dbReference type="Pfam" id="PF00842">
    <property type="entry name" value="Ala_racemase_C"/>
    <property type="match status" value="1"/>
</dbReference>
<comment type="function">
    <text evidence="4">Catalyzes the interconversion of L-alanine and D-alanine. May also act on other amino acids.</text>
</comment>
<dbReference type="Gene3D" id="3.20.20.10">
    <property type="entry name" value="Alanine racemase"/>
    <property type="match status" value="1"/>
</dbReference>
<sequence length="368" mass="39698">MRPTIARIYLDRLQHNVSWILNRLNPHVQLMAVVKADGYGHGAVPVAQAALSAGASYLGVALVGEGVALRNAGIDAPILVLGQPAAQEVTEALDNQLDLVVFDPERFAQIEEAAKKRQRPARVHLKMDTGMGRIGMLPAHLDDAWIERLRSPHVILAGLMTHFANADASDPLLTQHQVAVFLDIAERLRQASIEPLLMHAANSAAALKYPGTQFSMVRVGIAMYGLEAYHPMPKGLRPVMELISTVTFVKDVDEGFAVGYGSTFVTDRPMKIITVPIGYADGYRRALSNRAQVLIRGHRYPVVGRISMDQLSVGADAAAPIHVGDPVVLIGESGGLTVTADDLAREADTIGYEIVTGISARVPRVYGD</sequence>
<dbReference type="Gene3D" id="2.40.37.10">
    <property type="entry name" value="Lyase, Ornithine Decarboxylase, Chain A, domain 1"/>
    <property type="match status" value="1"/>
</dbReference>
<comment type="pathway">
    <text evidence="4">Amino-acid biosynthesis; D-alanine biosynthesis; D-alanine from L-alanine: step 1/1.</text>
</comment>
<protein>
    <recommendedName>
        <fullName evidence="4">Alanine racemase</fullName>
        <ecNumber evidence="4">5.1.1.1</ecNumber>
    </recommendedName>
</protein>
<dbReference type="PROSITE" id="PS00395">
    <property type="entry name" value="ALANINE_RACEMASE"/>
    <property type="match status" value="1"/>
</dbReference>
<dbReference type="Pfam" id="PF01168">
    <property type="entry name" value="Ala_racemase_N"/>
    <property type="match status" value="1"/>
</dbReference>
<dbReference type="InterPro" id="IPR011079">
    <property type="entry name" value="Ala_racemase_C"/>
</dbReference>
<reference evidence="6 7" key="1">
    <citation type="journal article" date="2019" name="Sci. Rep.">
        <title>Sulfobacillus thermotolerans: new insights into resistance and metabolic capacities of acidophilic chemolithotrophs.</title>
        <authorList>
            <person name="Panyushkina A.E."/>
            <person name="Babenko V.V."/>
            <person name="Nikitina A.S."/>
            <person name="Selezneva O.V."/>
            <person name="Tsaplina I.A."/>
            <person name="Letarova M.A."/>
            <person name="Kostryukova E.S."/>
            <person name="Letarov A.V."/>
        </authorList>
    </citation>
    <scope>NUCLEOTIDE SEQUENCE [LARGE SCALE GENOMIC DNA]</scope>
    <source>
        <strain evidence="6 7">Kr1</strain>
    </source>
</reference>
<dbReference type="InterPro" id="IPR000821">
    <property type="entry name" value="Ala_racemase"/>
</dbReference>
<keyword evidence="2 4" id="KW-0663">Pyridoxal phosphate</keyword>
<evidence type="ECO:0000256" key="4">
    <source>
        <dbReference type="HAMAP-Rule" id="MF_01201"/>
    </source>
</evidence>
<dbReference type="InterPro" id="IPR009006">
    <property type="entry name" value="Ala_racemase/Decarboxylase_C"/>
</dbReference>
<dbReference type="SMART" id="SM01005">
    <property type="entry name" value="Ala_racemase_C"/>
    <property type="match status" value="1"/>
</dbReference>
<dbReference type="HAMAP" id="MF_01201">
    <property type="entry name" value="Ala_racemase"/>
    <property type="match status" value="1"/>
</dbReference>
<dbReference type="SUPFAM" id="SSF50621">
    <property type="entry name" value="Alanine racemase C-terminal domain-like"/>
    <property type="match status" value="1"/>
</dbReference>
<keyword evidence="3 4" id="KW-0413">Isomerase</keyword>
<proteinExistence type="inferred from homology"/>
<feature type="domain" description="Alanine racemase C-terminal" evidence="5">
    <location>
        <begin position="239"/>
        <end position="367"/>
    </location>
</feature>
<dbReference type="PANTHER" id="PTHR30511">
    <property type="entry name" value="ALANINE RACEMASE"/>
    <property type="match status" value="1"/>
</dbReference>
<dbReference type="PANTHER" id="PTHR30511:SF0">
    <property type="entry name" value="ALANINE RACEMASE, CATABOLIC-RELATED"/>
    <property type="match status" value="1"/>
</dbReference>
<evidence type="ECO:0000256" key="1">
    <source>
        <dbReference type="ARBA" id="ARBA00001933"/>
    </source>
</evidence>
<feature type="active site" description="Proton acceptor; specific for L-alanine" evidence="4">
    <location>
        <position position="260"/>
    </location>
</feature>
<name>A0ABN5H1Q4_9FIRM</name>
<dbReference type="InterPro" id="IPR029066">
    <property type="entry name" value="PLP-binding_barrel"/>
</dbReference>
<dbReference type="CDD" id="cd00430">
    <property type="entry name" value="PLPDE_III_AR"/>
    <property type="match status" value="1"/>
</dbReference>
<evidence type="ECO:0000256" key="2">
    <source>
        <dbReference type="ARBA" id="ARBA00022898"/>
    </source>
</evidence>
<dbReference type="EC" id="5.1.1.1" evidence="4"/>
<evidence type="ECO:0000313" key="6">
    <source>
        <dbReference type="EMBL" id="AUW93981.1"/>
    </source>
</evidence>
<dbReference type="PRINTS" id="PR00992">
    <property type="entry name" value="ALARACEMASE"/>
</dbReference>
<accession>A0ABN5H1Q4</accession>
<dbReference type="EMBL" id="CP019454">
    <property type="protein sequence ID" value="AUW93981.1"/>
    <property type="molecule type" value="Genomic_DNA"/>
</dbReference>
<evidence type="ECO:0000259" key="5">
    <source>
        <dbReference type="SMART" id="SM01005"/>
    </source>
</evidence>
<dbReference type="Proteomes" id="UP000325292">
    <property type="component" value="Chromosome"/>
</dbReference>
<evidence type="ECO:0000313" key="7">
    <source>
        <dbReference type="Proteomes" id="UP000325292"/>
    </source>
</evidence>
<comment type="cofactor">
    <cofactor evidence="1 4">
        <name>pyridoxal 5'-phosphate</name>
        <dbReference type="ChEBI" id="CHEBI:597326"/>
    </cofactor>
</comment>
<dbReference type="NCBIfam" id="TIGR00492">
    <property type="entry name" value="alr"/>
    <property type="match status" value="1"/>
</dbReference>
<feature type="modified residue" description="N6-(pyridoxal phosphate)lysine" evidence="4">
    <location>
        <position position="35"/>
    </location>
</feature>